<feature type="domain" description="SCP" evidence="2">
    <location>
        <begin position="53"/>
        <end position="152"/>
    </location>
</feature>
<evidence type="ECO:0000256" key="1">
    <source>
        <dbReference type="SAM" id="SignalP"/>
    </source>
</evidence>
<dbReference type="AlphaFoldDB" id="A0A1R0GMR4"/>
<comment type="caution">
    <text evidence="3">The sequence shown here is derived from an EMBL/GenBank/DDBJ whole genome shotgun (WGS) entry which is preliminary data.</text>
</comment>
<dbReference type="CDD" id="cd05379">
    <property type="entry name" value="CAP_bacterial"/>
    <property type="match status" value="1"/>
</dbReference>
<reference evidence="3 4" key="1">
    <citation type="journal article" date="2016" name="Mol. Biol. Evol.">
        <title>Genome-Wide Survey of Gut Fungi (Harpellales) Reveals the First Horizontally Transferred Ubiquitin Gene from a Mosquito Host.</title>
        <authorList>
            <person name="Wang Y."/>
            <person name="White M.M."/>
            <person name="Kvist S."/>
            <person name="Moncalvo J.M."/>
        </authorList>
    </citation>
    <scope>NUCLEOTIDE SEQUENCE [LARGE SCALE GENOMIC DNA]</scope>
    <source>
        <strain evidence="3 4">ALG-7-W6</strain>
    </source>
</reference>
<feature type="signal peptide" evidence="1">
    <location>
        <begin position="1"/>
        <end position="20"/>
    </location>
</feature>
<name>A0A1R0GMR4_9FUNG</name>
<dbReference type="Proteomes" id="UP000187455">
    <property type="component" value="Unassembled WGS sequence"/>
</dbReference>
<keyword evidence="1" id="KW-0732">Signal</keyword>
<proteinExistence type="predicted"/>
<dbReference type="STRING" id="133383.A0A1R0GMR4"/>
<feature type="chain" id="PRO_5013181206" description="SCP domain-containing protein" evidence="1">
    <location>
        <begin position="21"/>
        <end position="1029"/>
    </location>
</feature>
<sequence length="1029" mass="109849">MLRYLLSIILALSVLSTGYSDQYGYPSDSSQNPDSDYGDSGSSPSSVTLMLCYVNYERVKMGLSPLTINPILNKSSMIQSQYQNRVNKMTHDNPGNPFNTRLKRMGLSYSDIAENAAWNAKDPKNAVQMWMNSPGHRRNILNPSFVYFGGAVDGQYWTNEFSAPSDSSEAYQARKSAVVCPINGFNFGGSSYSNSQQYYPNYDQDNIIVVPGAVRVRPIRKIYINRGDTLFIINPNLVKIVLRLVLHIPLFVSKDIDENMVYQSTNISWITSAILALALVPLSKSQIISTETQDLPNVSGSKSGQANNNLLCSVNGEFKCSFPNLESPFFTQCSNYRLVEYICAPESYCVQKGFGVTCSPKQQGAAGSSMKKREDVVPIIQPPAIKANNETEPAALKRCEKGGPEYAVCSGESTPSEYTQCIDGTSSVAVCLNGFLCFNNKSNGVICAPSGYNPSLKDGPELPSSLVTAENPALKGNSDLTSQNGVQVGVNVDIGIKVAPNSNSQSVYYSQSLLPTLGSGTPSSFSVLPTSILPTKMNYISVLPTSISLIPSPSISVLPTSVIPYPQYISVLPTSIIPSAQYVAVLPTSIVPMYSSVPTISVLPTSASPIQYISVLPTIASSVQYIGILPTITSMPQYISVLPTSASTTSCTTVTLLPASMSISTITATVTPTITLMPTLSSSACSLGCTSTVIIPPLVSISTVTLTASPLISLLPTSNTSPVYYQANVPPAVIPTATVAPTSTQYSYMTINMSSSTTTCLTSSSSQVLVTSTITSFTRTVTVSSIQVVTFSTTACVSSGAANRGIRIFDQDNSNPFDQIEDTMTIVKSDTTTIVLVNQATTVVTVDDNTTTQYDQSQDVVQTTESVESVETVEVYETLKKMAGFQRASDPAAQQLTGLGDTANLIGLLLRNANIPMSSGDQSAKTTSVDVVTKTSTSVQVANLVIMNNNKSQSTATSQNSVVTITAPTPAAMTVTQYQPQQMVGGQMGYQPVYPNRAGGVGQMYGNDPGIILPVVRSSTEFIINPLLV</sequence>
<dbReference type="InterPro" id="IPR014044">
    <property type="entry name" value="CAP_dom"/>
</dbReference>
<dbReference type="Gene3D" id="3.40.33.10">
    <property type="entry name" value="CAP"/>
    <property type="match status" value="1"/>
</dbReference>
<dbReference type="PANTHER" id="PTHR31157:SF1">
    <property type="entry name" value="SCP DOMAIN-CONTAINING PROTEIN"/>
    <property type="match status" value="1"/>
</dbReference>
<dbReference type="SUPFAM" id="SSF55797">
    <property type="entry name" value="PR-1-like"/>
    <property type="match status" value="1"/>
</dbReference>
<gene>
    <name evidence="3" type="ORF">AYI68_g7801</name>
</gene>
<protein>
    <recommendedName>
        <fullName evidence="2">SCP domain-containing protein</fullName>
    </recommendedName>
</protein>
<dbReference type="InterPro" id="IPR035940">
    <property type="entry name" value="CAP_sf"/>
</dbReference>
<accession>A0A1R0GMR4</accession>
<keyword evidence="4" id="KW-1185">Reference proteome</keyword>
<evidence type="ECO:0000259" key="2">
    <source>
        <dbReference type="Pfam" id="PF00188"/>
    </source>
</evidence>
<dbReference type="Pfam" id="PF00188">
    <property type="entry name" value="CAP"/>
    <property type="match status" value="1"/>
</dbReference>
<evidence type="ECO:0000313" key="4">
    <source>
        <dbReference type="Proteomes" id="UP000187455"/>
    </source>
</evidence>
<dbReference type="EMBL" id="LSSL01007138">
    <property type="protein sequence ID" value="OLY78158.1"/>
    <property type="molecule type" value="Genomic_DNA"/>
</dbReference>
<dbReference type="PANTHER" id="PTHR31157">
    <property type="entry name" value="SCP DOMAIN-CONTAINING PROTEIN"/>
    <property type="match status" value="1"/>
</dbReference>
<dbReference type="OrthoDB" id="568194at2759"/>
<evidence type="ECO:0000313" key="3">
    <source>
        <dbReference type="EMBL" id="OLY78158.1"/>
    </source>
</evidence>
<organism evidence="3 4">
    <name type="scientific">Smittium mucronatum</name>
    <dbReference type="NCBI Taxonomy" id="133383"/>
    <lineage>
        <taxon>Eukaryota</taxon>
        <taxon>Fungi</taxon>
        <taxon>Fungi incertae sedis</taxon>
        <taxon>Zoopagomycota</taxon>
        <taxon>Kickxellomycotina</taxon>
        <taxon>Harpellomycetes</taxon>
        <taxon>Harpellales</taxon>
        <taxon>Legeriomycetaceae</taxon>
        <taxon>Smittium</taxon>
    </lineage>
</organism>